<evidence type="ECO:0000313" key="2">
    <source>
        <dbReference type="EMBL" id="KAJ7322502.1"/>
    </source>
</evidence>
<proteinExistence type="predicted"/>
<organism evidence="2 3">
    <name type="scientific">Phrynocephalus forsythii</name>
    <dbReference type="NCBI Taxonomy" id="171643"/>
    <lineage>
        <taxon>Eukaryota</taxon>
        <taxon>Metazoa</taxon>
        <taxon>Chordata</taxon>
        <taxon>Craniata</taxon>
        <taxon>Vertebrata</taxon>
        <taxon>Euteleostomi</taxon>
        <taxon>Lepidosauria</taxon>
        <taxon>Squamata</taxon>
        <taxon>Bifurcata</taxon>
        <taxon>Unidentata</taxon>
        <taxon>Episquamata</taxon>
        <taxon>Toxicofera</taxon>
        <taxon>Iguania</taxon>
        <taxon>Acrodonta</taxon>
        <taxon>Agamidae</taxon>
        <taxon>Agaminae</taxon>
        <taxon>Phrynocephalus</taxon>
    </lineage>
</organism>
<gene>
    <name evidence="2" type="ORF">JRQ81_018789</name>
</gene>
<evidence type="ECO:0000313" key="3">
    <source>
        <dbReference type="Proteomes" id="UP001142489"/>
    </source>
</evidence>
<name>A0A9Q1AZY7_9SAUR</name>
<evidence type="ECO:0000256" key="1">
    <source>
        <dbReference type="SAM" id="MobiDB-lite"/>
    </source>
</evidence>
<feature type="region of interest" description="Disordered" evidence="1">
    <location>
        <begin position="1"/>
        <end position="67"/>
    </location>
</feature>
<accession>A0A9Q1AZY7</accession>
<dbReference type="EMBL" id="JAPFRF010000009">
    <property type="protein sequence ID" value="KAJ7322502.1"/>
    <property type="molecule type" value="Genomic_DNA"/>
</dbReference>
<reference evidence="2" key="1">
    <citation type="journal article" date="2023" name="DNA Res.">
        <title>Chromosome-level genome assembly of Phrynocephalus forsythii using third-generation DNA sequencing and Hi-C analysis.</title>
        <authorList>
            <person name="Qi Y."/>
            <person name="Zhao W."/>
            <person name="Zhao Y."/>
            <person name="Niu C."/>
            <person name="Cao S."/>
            <person name="Zhang Y."/>
        </authorList>
    </citation>
    <scope>NUCLEOTIDE SEQUENCE</scope>
    <source>
        <tissue evidence="2">Muscle</tissue>
    </source>
</reference>
<feature type="compositionally biased region" description="Basic and acidic residues" evidence="1">
    <location>
        <begin position="54"/>
        <end position="67"/>
    </location>
</feature>
<sequence>MDLEVKGVSPCPGEPTPRAQGSGGGCQQQQQQQQQDGQAGERGGGDCAPPPPPPEKRQSSEKEDKKIHVYRHTNWNIFQNDFKTTTAA</sequence>
<comment type="caution">
    <text evidence="2">The sequence shown here is derived from an EMBL/GenBank/DDBJ whole genome shotgun (WGS) entry which is preliminary data.</text>
</comment>
<keyword evidence="3" id="KW-1185">Reference proteome</keyword>
<dbReference type="Proteomes" id="UP001142489">
    <property type="component" value="Unassembled WGS sequence"/>
</dbReference>
<feature type="compositionally biased region" description="Low complexity" evidence="1">
    <location>
        <begin position="27"/>
        <end position="38"/>
    </location>
</feature>
<protein>
    <submittedName>
        <fullName evidence="2">Uncharacterized protein</fullName>
    </submittedName>
</protein>
<dbReference type="AlphaFoldDB" id="A0A9Q1AZY7"/>